<gene>
    <name evidence="2" type="ORF">SAMN02745753_04640</name>
</gene>
<dbReference type="Pfam" id="PF13683">
    <property type="entry name" value="rve_3"/>
    <property type="match status" value="1"/>
</dbReference>
<keyword evidence="3" id="KW-1185">Reference proteome</keyword>
<evidence type="ECO:0000313" key="2">
    <source>
        <dbReference type="EMBL" id="SHG87479.1"/>
    </source>
</evidence>
<feature type="domain" description="Integrase catalytic" evidence="1">
    <location>
        <begin position="8"/>
        <end position="38"/>
    </location>
</feature>
<name>A0A1M5NE61_9GAMM</name>
<dbReference type="GO" id="GO:0015074">
    <property type="term" value="P:DNA integration"/>
    <property type="evidence" value="ECO:0007669"/>
    <property type="project" value="InterPro"/>
</dbReference>
<dbReference type="AlphaFoldDB" id="A0A1M5NE61"/>
<evidence type="ECO:0000313" key="3">
    <source>
        <dbReference type="Proteomes" id="UP000184517"/>
    </source>
</evidence>
<dbReference type="EMBL" id="FQVF01000036">
    <property type="protein sequence ID" value="SHG87479.1"/>
    <property type="molecule type" value="Genomic_DNA"/>
</dbReference>
<accession>A0A1M5NE61</accession>
<proteinExistence type="predicted"/>
<dbReference type="InterPro" id="IPR001584">
    <property type="entry name" value="Integrase_cat-core"/>
</dbReference>
<dbReference type="Proteomes" id="UP000184517">
    <property type="component" value="Unassembled WGS sequence"/>
</dbReference>
<protein>
    <submittedName>
        <fullName evidence="2">Integrase core domain-containing protein</fullName>
    </submittedName>
</protein>
<evidence type="ECO:0000259" key="1">
    <source>
        <dbReference type="Pfam" id="PF13683"/>
    </source>
</evidence>
<sequence length="52" mass="6275">MHLIERCRTFKELERQISESIDIYNRYRPHLSLNMETPEEVHEKASMESILA</sequence>
<organism evidence="2 3">
    <name type="scientific">Marinomonas polaris DSM 16579</name>
    <dbReference type="NCBI Taxonomy" id="1122206"/>
    <lineage>
        <taxon>Bacteria</taxon>
        <taxon>Pseudomonadati</taxon>
        <taxon>Pseudomonadota</taxon>
        <taxon>Gammaproteobacteria</taxon>
        <taxon>Oceanospirillales</taxon>
        <taxon>Oceanospirillaceae</taxon>
        <taxon>Marinomonas</taxon>
    </lineage>
</organism>
<reference evidence="3" key="1">
    <citation type="submission" date="2016-11" db="EMBL/GenBank/DDBJ databases">
        <authorList>
            <person name="Varghese N."/>
            <person name="Submissions S."/>
        </authorList>
    </citation>
    <scope>NUCLEOTIDE SEQUENCE [LARGE SCALE GENOMIC DNA]</scope>
    <source>
        <strain evidence="3">DSM 16579</strain>
    </source>
</reference>